<dbReference type="PANTHER" id="PTHR31836">
    <property type="match status" value="1"/>
</dbReference>
<accession>A0A4P9ZZ83</accession>
<name>A0A4P9ZZ83_9FUNG</name>
<dbReference type="PANTHER" id="PTHR31836:SF28">
    <property type="entry name" value="SRCR DOMAIN-CONTAINING PROTEIN-RELATED"/>
    <property type="match status" value="1"/>
</dbReference>
<feature type="signal peptide" evidence="3">
    <location>
        <begin position="1"/>
        <end position="20"/>
    </location>
</feature>
<proteinExistence type="predicted"/>
<sequence length="195" mass="20845">MRATLAFTLTLSGLLMSVQSKPLPQQQPPVKPLAVMIQPVLANSVQVAKVSTNLLTPQATAPKPTVAHPAPKEKAQPPVPAILTTPKPYYAGKAFVTDDVPMLGSCGTWMPKGSFFAGINTAQMANPANPNNNPKCDKHIRVRYGGKEVVLTIKDTCEGCQVGDIIISPAAVQILGSQIMQINKTDVTWQYVDTT</sequence>
<gene>
    <name evidence="4" type="ORF">BJ085DRAFT_29971</name>
</gene>
<feature type="region of interest" description="Disordered" evidence="2">
    <location>
        <begin position="59"/>
        <end position="79"/>
    </location>
</feature>
<evidence type="ECO:0000313" key="4">
    <source>
        <dbReference type="EMBL" id="RKP39076.1"/>
    </source>
</evidence>
<dbReference type="STRING" id="215637.A0A4P9ZZ83"/>
<dbReference type="EMBL" id="ML002300">
    <property type="protein sequence ID" value="RKP39076.1"/>
    <property type="molecule type" value="Genomic_DNA"/>
</dbReference>
<keyword evidence="1 3" id="KW-0732">Signal</keyword>
<reference evidence="5" key="1">
    <citation type="journal article" date="2018" name="Nat. Microbiol.">
        <title>Leveraging single-cell genomics to expand the fungal tree of life.</title>
        <authorList>
            <person name="Ahrendt S.R."/>
            <person name="Quandt C.A."/>
            <person name="Ciobanu D."/>
            <person name="Clum A."/>
            <person name="Salamov A."/>
            <person name="Andreopoulos B."/>
            <person name="Cheng J.F."/>
            <person name="Woyke T."/>
            <person name="Pelin A."/>
            <person name="Henrissat B."/>
            <person name="Reynolds N.K."/>
            <person name="Benny G.L."/>
            <person name="Smith M.E."/>
            <person name="James T.Y."/>
            <person name="Grigoriev I.V."/>
        </authorList>
    </citation>
    <scope>NUCLEOTIDE SEQUENCE [LARGE SCALE GENOMIC DNA]</scope>
    <source>
        <strain evidence="5">RSA 468</strain>
    </source>
</reference>
<organism evidence="4 5">
    <name type="scientific">Dimargaris cristalligena</name>
    <dbReference type="NCBI Taxonomy" id="215637"/>
    <lineage>
        <taxon>Eukaryota</taxon>
        <taxon>Fungi</taxon>
        <taxon>Fungi incertae sedis</taxon>
        <taxon>Zoopagomycota</taxon>
        <taxon>Kickxellomycotina</taxon>
        <taxon>Dimargaritomycetes</taxon>
        <taxon>Dimargaritales</taxon>
        <taxon>Dimargaritaceae</taxon>
        <taxon>Dimargaris</taxon>
    </lineage>
</organism>
<dbReference type="AlphaFoldDB" id="A0A4P9ZZ83"/>
<dbReference type="Gene3D" id="2.40.40.10">
    <property type="entry name" value="RlpA-like domain"/>
    <property type="match status" value="1"/>
</dbReference>
<dbReference type="InterPro" id="IPR036908">
    <property type="entry name" value="RlpA-like_sf"/>
</dbReference>
<evidence type="ECO:0000256" key="2">
    <source>
        <dbReference type="SAM" id="MobiDB-lite"/>
    </source>
</evidence>
<evidence type="ECO:0000313" key="5">
    <source>
        <dbReference type="Proteomes" id="UP000268162"/>
    </source>
</evidence>
<evidence type="ECO:0000256" key="3">
    <source>
        <dbReference type="SAM" id="SignalP"/>
    </source>
</evidence>
<feature type="chain" id="PRO_5020508786" description="RlpA-like double-psi beta-barrel-protein domain-containing protein-containing protein" evidence="3">
    <location>
        <begin position="21"/>
        <end position="195"/>
    </location>
</feature>
<evidence type="ECO:0000256" key="1">
    <source>
        <dbReference type="ARBA" id="ARBA00022729"/>
    </source>
</evidence>
<protein>
    <recommendedName>
        <fullName evidence="6">RlpA-like double-psi beta-barrel-protein domain-containing protein-containing protein</fullName>
    </recommendedName>
</protein>
<dbReference type="CDD" id="cd22191">
    <property type="entry name" value="DPBB_RlpA_EXP_N-like"/>
    <property type="match status" value="1"/>
</dbReference>
<dbReference type="SUPFAM" id="SSF50685">
    <property type="entry name" value="Barwin-like endoglucanases"/>
    <property type="match status" value="1"/>
</dbReference>
<dbReference type="InterPro" id="IPR051477">
    <property type="entry name" value="Expansin_CellWall"/>
</dbReference>
<dbReference type="Proteomes" id="UP000268162">
    <property type="component" value="Unassembled WGS sequence"/>
</dbReference>
<dbReference type="OrthoDB" id="623670at2759"/>
<keyword evidence="5" id="KW-1185">Reference proteome</keyword>
<evidence type="ECO:0008006" key="6">
    <source>
        <dbReference type="Google" id="ProtNLM"/>
    </source>
</evidence>